<evidence type="ECO:0000256" key="1">
    <source>
        <dbReference type="ARBA" id="ARBA00023002"/>
    </source>
</evidence>
<dbReference type="EMBL" id="KL584830">
    <property type="protein sequence ID" value="KEQ63769.1"/>
    <property type="molecule type" value="Genomic_DNA"/>
</dbReference>
<dbReference type="Proteomes" id="UP000030672">
    <property type="component" value="Unassembled WGS sequence"/>
</dbReference>
<dbReference type="PANTHER" id="PTHR10366:SF564">
    <property type="entry name" value="STEROL-4-ALPHA-CARBOXYLATE 3-DEHYDROGENASE, DECARBOXYLATING"/>
    <property type="match status" value="1"/>
</dbReference>
<keyword evidence="1" id="KW-0560">Oxidoreductase</keyword>
<dbReference type="InterPro" id="IPR036291">
    <property type="entry name" value="NAD(P)-bd_dom_sf"/>
</dbReference>
<organism evidence="4 5">
    <name type="scientific">Aureobasidium melanogenum (strain CBS 110374)</name>
    <name type="common">Aureobasidium pullulans var. melanogenum</name>
    <dbReference type="NCBI Taxonomy" id="1043003"/>
    <lineage>
        <taxon>Eukaryota</taxon>
        <taxon>Fungi</taxon>
        <taxon>Dikarya</taxon>
        <taxon>Ascomycota</taxon>
        <taxon>Pezizomycotina</taxon>
        <taxon>Dothideomycetes</taxon>
        <taxon>Dothideomycetidae</taxon>
        <taxon>Dothideales</taxon>
        <taxon>Saccotheciaceae</taxon>
        <taxon>Aureobasidium</taxon>
    </lineage>
</organism>
<sequence length="333" mass="36052">MVDSPLILITGVTGFIGFRVLLDALEQGYTVRAAVRSAAQSSFIRTHPKLSALAPGSRLSFVEVPDLSLPGAYDQATKDVTYIIHLASPLPSPLLDPQTGIYEPTVKGTENMLSAALQTPSVKKLVITSSVFGNMPFPPGPAKEITPETRQPDLQGPFESMLPAYIGGKINALNAIDRFVKTHKPSFDIVNVFPGFVFGPDDKALNVEDLTAGTNKVLLPIFTGGFADSALPSGVAHVFDVAKVHMLALKAGVPYNLGVTQPHVFDDAWKIIEKHFRKSVKEGVFTQGRQSTVPVNWNAHKTEIDLGIKFKTYEDIVVDVANQYLELSGEEKA</sequence>
<gene>
    <name evidence="4" type="ORF">M437DRAFT_45581</name>
</gene>
<feature type="domain" description="NAD-dependent epimerase/dehydratase" evidence="3">
    <location>
        <begin position="7"/>
        <end position="258"/>
    </location>
</feature>
<dbReference type="AlphaFoldDB" id="A0A074VWX5"/>
<evidence type="ECO:0000313" key="5">
    <source>
        <dbReference type="Proteomes" id="UP000030672"/>
    </source>
</evidence>
<protein>
    <submittedName>
        <fullName evidence="4">Cinnamyl-alcohol dehydrogenase</fullName>
    </submittedName>
</protein>
<accession>A0A074VWX5</accession>
<dbReference type="Gene3D" id="3.40.50.720">
    <property type="entry name" value="NAD(P)-binding Rossmann-like Domain"/>
    <property type="match status" value="1"/>
</dbReference>
<dbReference type="STRING" id="1043003.A0A074VWX5"/>
<comment type="similarity">
    <text evidence="2">Belongs to the NAD(P)-dependent epimerase/dehydratase family. Dihydroflavonol-4-reductase subfamily.</text>
</comment>
<keyword evidence="5" id="KW-1185">Reference proteome</keyword>
<dbReference type="GeneID" id="63914485"/>
<dbReference type="RefSeq" id="XP_040880792.1">
    <property type="nucleotide sequence ID" value="XM_041021112.1"/>
</dbReference>
<reference evidence="4 5" key="1">
    <citation type="journal article" date="2014" name="BMC Genomics">
        <title>Genome sequencing of four Aureobasidium pullulans varieties: biotechnological potential, stress tolerance, and description of new species.</title>
        <authorList>
            <person name="Gostin Ar C."/>
            <person name="Ohm R.A."/>
            <person name="Kogej T."/>
            <person name="Sonjak S."/>
            <person name="Turk M."/>
            <person name="Zajc J."/>
            <person name="Zalar P."/>
            <person name="Grube M."/>
            <person name="Sun H."/>
            <person name="Han J."/>
            <person name="Sharma A."/>
            <person name="Chiniquy J."/>
            <person name="Ngan C.Y."/>
            <person name="Lipzen A."/>
            <person name="Barry K."/>
            <person name="Grigoriev I.V."/>
            <person name="Gunde-Cimerman N."/>
        </authorList>
    </citation>
    <scope>NUCLEOTIDE SEQUENCE [LARGE SCALE GENOMIC DNA]</scope>
    <source>
        <strain evidence="4 5">CBS 110374</strain>
    </source>
</reference>
<dbReference type="InterPro" id="IPR050425">
    <property type="entry name" value="NAD(P)_dehydrat-like"/>
</dbReference>
<proteinExistence type="inferred from homology"/>
<dbReference type="GO" id="GO:0016616">
    <property type="term" value="F:oxidoreductase activity, acting on the CH-OH group of donors, NAD or NADP as acceptor"/>
    <property type="evidence" value="ECO:0007669"/>
    <property type="project" value="TreeGrafter"/>
</dbReference>
<name>A0A074VWX5_AURM1</name>
<evidence type="ECO:0000256" key="2">
    <source>
        <dbReference type="ARBA" id="ARBA00023445"/>
    </source>
</evidence>
<evidence type="ECO:0000259" key="3">
    <source>
        <dbReference type="Pfam" id="PF01370"/>
    </source>
</evidence>
<dbReference type="SUPFAM" id="SSF51735">
    <property type="entry name" value="NAD(P)-binding Rossmann-fold domains"/>
    <property type="match status" value="1"/>
</dbReference>
<evidence type="ECO:0000313" key="4">
    <source>
        <dbReference type="EMBL" id="KEQ63769.1"/>
    </source>
</evidence>
<dbReference type="InterPro" id="IPR001509">
    <property type="entry name" value="Epimerase_deHydtase"/>
</dbReference>
<dbReference type="Pfam" id="PF01370">
    <property type="entry name" value="Epimerase"/>
    <property type="match status" value="1"/>
</dbReference>
<dbReference type="HOGENOM" id="CLU_007383_9_2_1"/>
<dbReference type="PANTHER" id="PTHR10366">
    <property type="entry name" value="NAD DEPENDENT EPIMERASE/DEHYDRATASE"/>
    <property type="match status" value="1"/>
</dbReference>